<dbReference type="Proteomes" id="UP000406256">
    <property type="component" value="Unassembled WGS sequence"/>
</dbReference>
<keyword evidence="6" id="KW-1185">Reference proteome</keyword>
<evidence type="ECO:0000256" key="1">
    <source>
        <dbReference type="ARBA" id="ARBA00001946"/>
    </source>
</evidence>
<reference evidence="5 6" key="1">
    <citation type="submission" date="2019-08" db="EMBL/GenBank/DDBJ databases">
        <authorList>
            <person name="Peeters C."/>
        </authorList>
    </citation>
    <scope>NUCLEOTIDE SEQUENCE [LARGE SCALE GENOMIC DNA]</scope>
    <source>
        <strain evidence="5 6">LMG 31108</strain>
    </source>
</reference>
<evidence type="ECO:0000256" key="3">
    <source>
        <dbReference type="ARBA" id="ARBA00022723"/>
    </source>
</evidence>
<dbReference type="GO" id="GO:0050385">
    <property type="term" value="F:ureidoglycolate lyase activity"/>
    <property type="evidence" value="ECO:0007669"/>
    <property type="project" value="UniProtKB-EC"/>
</dbReference>
<evidence type="ECO:0000313" key="5">
    <source>
        <dbReference type="EMBL" id="VVE51418.1"/>
    </source>
</evidence>
<dbReference type="SUPFAM" id="SSF56529">
    <property type="entry name" value="FAH"/>
    <property type="match status" value="1"/>
</dbReference>
<dbReference type="GO" id="GO:0044281">
    <property type="term" value="P:small molecule metabolic process"/>
    <property type="evidence" value="ECO:0007669"/>
    <property type="project" value="UniProtKB-ARBA"/>
</dbReference>
<dbReference type="RefSeq" id="WP_150671190.1">
    <property type="nucleotide sequence ID" value="NZ_CABPSB010000025.1"/>
</dbReference>
<dbReference type="InterPro" id="IPR051121">
    <property type="entry name" value="FAH"/>
</dbReference>
<evidence type="ECO:0000256" key="2">
    <source>
        <dbReference type="ARBA" id="ARBA00010211"/>
    </source>
</evidence>
<sequence>MPVKLLSFMRDDQLTWGALVARNEQGFDIIDGQQATHGRFATLDDVIAAEAIGHIADALVSSTATLRSKTINWRIPVRPRKLLAVGGNYAAHAREIGMKEPAAPVFFSRFCDSLVAPEAPLIRPRVSKQLDFEGELAVVIGKPGRYIDASKAGQHIAGYTCFDDGSVRDFQKQSIEAGKNFYATGSLGPWVVTSDELADPAQCVLYTRVNGEVMQSAPLSDLIHPVTSLIAYASTFTPLACGDVIATGTPAGIGARRTPQRWLEPGDIVEIEISRIGVLRNGVTDE</sequence>
<accession>A0A5E4YSQ9</accession>
<dbReference type="InterPro" id="IPR036663">
    <property type="entry name" value="Fumarylacetoacetase_C_sf"/>
</dbReference>
<dbReference type="Pfam" id="PF01557">
    <property type="entry name" value="FAA_hydrolase"/>
    <property type="match status" value="1"/>
</dbReference>
<evidence type="ECO:0000313" key="6">
    <source>
        <dbReference type="Proteomes" id="UP000406256"/>
    </source>
</evidence>
<comment type="cofactor">
    <cofactor evidence="1">
        <name>Mg(2+)</name>
        <dbReference type="ChEBI" id="CHEBI:18420"/>
    </cofactor>
</comment>
<dbReference type="EMBL" id="CABPSB010000025">
    <property type="protein sequence ID" value="VVE51418.1"/>
    <property type="molecule type" value="Genomic_DNA"/>
</dbReference>
<gene>
    <name evidence="5" type="ORF">PAN31108_04725</name>
</gene>
<dbReference type="InterPro" id="IPR011234">
    <property type="entry name" value="Fumarylacetoacetase-like_C"/>
</dbReference>
<dbReference type="Gene3D" id="3.90.850.10">
    <property type="entry name" value="Fumarylacetoacetase-like, C-terminal domain"/>
    <property type="match status" value="1"/>
</dbReference>
<feature type="domain" description="Fumarylacetoacetase-like C-terminal" evidence="4">
    <location>
        <begin position="82"/>
        <end position="283"/>
    </location>
</feature>
<keyword evidence="5" id="KW-0456">Lyase</keyword>
<proteinExistence type="inferred from homology"/>
<evidence type="ECO:0000259" key="4">
    <source>
        <dbReference type="Pfam" id="PF01557"/>
    </source>
</evidence>
<dbReference type="OrthoDB" id="9805307at2"/>
<protein>
    <submittedName>
        <fullName evidence="5">Ureidoglycolate lyase</fullName>
        <ecNumber evidence="5">4.3.2.3</ecNumber>
    </submittedName>
</protein>
<dbReference type="PANTHER" id="PTHR42796">
    <property type="entry name" value="FUMARYLACETOACETATE HYDROLASE DOMAIN-CONTAINING PROTEIN 2A-RELATED"/>
    <property type="match status" value="1"/>
</dbReference>
<dbReference type="PANTHER" id="PTHR42796:SF4">
    <property type="entry name" value="FUMARYLACETOACETATE HYDROLASE DOMAIN-CONTAINING PROTEIN 2A"/>
    <property type="match status" value="1"/>
</dbReference>
<dbReference type="EC" id="4.3.2.3" evidence="5"/>
<dbReference type="GO" id="GO:0046872">
    <property type="term" value="F:metal ion binding"/>
    <property type="evidence" value="ECO:0007669"/>
    <property type="project" value="UniProtKB-KW"/>
</dbReference>
<keyword evidence="3" id="KW-0479">Metal-binding</keyword>
<organism evidence="5 6">
    <name type="scientific">Pandoraea anhela</name>
    <dbReference type="NCBI Taxonomy" id="2508295"/>
    <lineage>
        <taxon>Bacteria</taxon>
        <taxon>Pseudomonadati</taxon>
        <taxon>Pseudomonadota</taxon>
        <taxon>Betaproteobacteria</taxon>
        <taxon>Burkholderiales</taxon>
        <taxon>Burkholderiaceae</taxon>
        <taxon>Pandoraea</taxon>
    </lineage>
</organism>
<name>A0A5E4YSQ9_9BURK</name>
<dbReference type="AlphaFoldDB" id="A0A5E4YSQ9"/>
<comment type="similarity">
    <text evidence="2">Belongs to the FAH family.</text>
</comment>